<feature type="compositionally biased region" description="Low complexity" evidence="1">
    <location>
        <begin position="36"/>
        <end position="46"/>
    </location>
</feature>
<evidence type="ECO:0000313" key="3">
    <source>
        <dbReference type="WBParaSite" id="sdigi.contig404.g8080.t1"/>
    </source>
</evidence>
<keyword evidence="2" id="KW-1185">Reference proteome</keyword>
<name>A0A915PX44_9BILA</name>
<feature type="region of interest" description="Disordered" evidence="1">
    <location>
        <begin position="1"/>
        <end position="71"/>
    </location>
</feature>
<evidence type="ECO:0000256" key="1">
    <source>
        <dbReference type="SAM" id="MobiDB-lite"/>
    </source>
</evidence>
<sequence>MKENWAYDDCEKSMKTGQRSGRKESQSIETTPPYLSDDSSIPISIPHSNHQQPETLRVSVVSLRTSQSTDR</sequence>
<organism evidence="2 3">
    <name type="scientific">Setaria digitata</name>
    <dbReference type="NCBI Taxonomy" id="48799"/>
    <lineage>
        <taxon>Eukaryota</taxon>
        <taxon>Metazoa</taxon>
        <taxon>Ecdysozoa</taxon>
        <taxon>Nematoda</taxon>
        <taxon>Chromadorea</taxon>
        <taxon>Rhabditida</taxon>
        <taxon>Spirurina</taxon>
        <taxon>Spiruromorpha</taxon>
        <taxon>Filarioidea</taxon>
        <taxon>Setariidae</taxon>
        <taxon>Setaria</taxon>
    </lineage>
</organism>
<feature type="compositionally biased region" description="Polar residues" evidence="1">
    <location>
        <begin position="62"/>
        <end position="71"/>
    </location>
</feature>
<evidence type="ECO:0000313" key="2">
    <source>
        <dbReference type="Proteomes" id="UP000887581"/>
    </source>
</evidence>
<dbReference type="WBParaSite" id="sdigi.contig404.g8080.t1">
    <property type="protein sequence ID" value="sdigi.contig404.g8080.t1"/>
    <property type="gene ID" value="sdigi.contig404.g8080"/>
</dbReference>
<dbReference type="Proteomes" id="UP000887581">
    <property type="component" value="Unplaced"/>
</dbReference>
<dbReference type="AlphaFoldDB" id="A0A915PX44"/>
<accession>A0A915PX44</accession>
<reference evidence="3" key="1">
    <citation type="submission" date="2022-11" db="UniProtKB">
        <authorList>
            <consortium name="WormBaseParasite"/>
        </authorList>
    </citation>
    <scope>IDENTIFICATION</scope>
</reference>
<proteinExistence type="predicted"/>
<feature type="compositionally biased region" description="Basic and acidic residues" evidence="1">
    <location>
        <begin position="1"/>
        <end position="14"/>
    </location>
</feature>
<protein>
    <submittedName>
        <fullName evidence="3">Uncharacterized protein</fullName>
    </submittedName>
</protein>